<name>A0AAF0PD77_9EURY</name>
<accession>A0AAF0PD77</accession>
<feature type="compositionally biased region" description="Polar residues" evidence="1">
    <location>
        <begin position="1"/>
        <end position="17"/>
    </location>
</feature>
<organism evidence="4 5">
    <name type="scientific">Natrinema thermotolerans</name>
    <dbReference type="NCBI Taxonomy" id="121872"/>
    <lineage>
        <taxon>Archaea</taxon>
        <taxon>Methanobacteriati</taxon>
        <taxon>Methanobacteriota</taxon>
        <taxon>Stenosarchaea group</taxon>
        <taxon>Halobacteria</taxon>
        <taxon>Halobacteriales</taxon>
        <taxon>Natrialbaceae</taxon>
        <taxon>Natrinema</taxon>
    </lineage>
</organism>
<dbReference type="Pfam" id="PF26435">
    <property type="entry name" value="DUF8118"/>
    <property type="match status" value="1"/>
</dbReference>
<dbReference type="GeneID" id="84216443"/>
<dbReference type="GeneID" id="39864912"/>
<evidence type="ECO:0000313" key="3">
    <source>
        <dbReference type="EMBL" id="WMT07809.1"/>
    </source>
</evidence>
<evidence type="ECO:0000313" key="4">
    <source>
        <dbReference type="EMBL" id="WMT08441.1"/>
    </source>
</evidence>
<gene>
    <name evidence="4" type="ORF">NP511_02130</name>
    <name evidence="3" type="ORF">NP511_20845</name>
</gene>
<feature type="region of interest" description="Disordered" evidence="1">
    <location>
        <begin position="1"/>
        <end position="32"/>
    </location>
</feature>
<sequence>MSTNASAGLESTGTTDESFTHHVEPLEQGGEPYVRCEGCGRELLEKLGGADQLTHANGCSNA</sequence>
<dbReference type="EMBL" id="CP101873">
    <property type="protein sequence ID" value="WMT08441.1"/>
    <property type="molecule type" value="Genomic_DNA"/>
</dbReference>
<dbReference type="AlphaFoldDB" id="A0AAF0PD77"/>
<evidence type="ECO:0000256" key="1">
    <source>
        <dbReference type="SAM" id="MobiDB-lite"/>
    </source>
</evidence>
<evidence type="ECO:0000259" key="2">
    <source>
        <dbReference type="Pfam" id="PF26435"/>
    </source>
</evidence>
<dbReference type="RefSeq" id="WP_049964220.1">
    <property type="nucleotide sequence ID" value="NZ_CP101873.1"/>
</dbReference>
<keyword evidence="5" id="KW-1185">Reference proteome</keyword>
<proteinExistence type="predicted"/>
<evidence type="ECO:0000313" key="5">
    <source>
        <dbReference type="Proteomes" id="UP001224926"/>
    </source>
</evidence>
<feature type="domain" description="DUF8118" evidence="2">
    <location>
        <begin position="22"/>
        <end position="59"/>
    </location>
</feature>
<dbReference type="EMBL" id="CP101873">
    <property type="protein sequence ID" value="WMT07809.1"/>
    <property type="molecule type" value="Genomic_DNA"/>
</dbReference>
<dbReference type="InterPro" id="IPR058431">
    <property type="entry name" value="DUF8118"/>
</dbReference>
<dbReference type="Proteomes" id="UP001224926">
    <property type="component" value="Chromosome"/>
</dbReference>
<protein>
    <recommendedName>
        <fullName evidence="2">DUF8118 domain-containing protein</fullName>
    </recommendedName>
</protein>
<reference evidence="4 5" key="1">
    <citation type="submission" date="2022-07" db="EMBL/GenBank/DDBJ databases">
        <title>Two temperate virus in Haloterrigena jeotgali A29.</title>
        <authorList>
            <person name="Deng X."/>
        </authorList>
    </citation>
    <scope>NUCLEOTIDE SEQUENCE [LARGE SCALE GENOMIC DNA]</scope>
    <source>
        <strain evidence="4 5">A29</strain>
    </source>
</reference>